<evidence type="ECO:0000259" key="7">
    <source>
        <dbReference type="PROSITE" id="PS51201"/>
    </source>
</evidence>
<organism evidence="9 10">
    <name type="scientific">Microvenator marinus</name>
    <dbReference type="NCBI Taxonomy" id="2600177"/>
    <lineage>
        <taxon>Bacteria</taxon>
        <taxon>Deltaproteobacteria</taxon>
        <taxon>Bradymonadales</taxon>
        <taxon>Microvenatoraceae</taxon>
        <taxon>Microvenator</taxon>
    </lineage>
</organism>
<evidence type="ECO:0000313" key="9">
    <source>
        <dbReference type="EMBL" id="QED26152.1"/>
    </source>
</evidence>
<dbReference type="Pfam" id="PF02254">
    <property type="entry name" value="TrkA_N"/>
    <property type="match status" value="1"/>
</dbReference>
<keyword evidence="9" id="KW-0813">Transport</keyword>
<dbReference type="PANTHER" id="PTHR43833">
    <property type="entry name" value="POTASSIUM CHANNEL PROTEIN 2-RELATED-RELATED"/>
    <property type="match status" value="1"/>
</dbReference>
<keyword evidence="9" id="KW-0407">Ion channel</keyword>
<keyword evidence="9" id="KW-0406">Ion transport</keyword>
<dbReference type="Gene3D" id="1.10.287.70">
    <property type="match status" value="1"/>
</dbReference>
<dbReference type="Gene3D" id="1.20.120.350">
    <property type="entry name" value="Voltage-gated potassium channels. Chain C"/>
    <property type="match status" value="1"/>
</dbReference>
<evidence type="ECO:0000313" key="10">
    <source>
        <dbReference type="Proteomes" id="UP000321595"/>
    </source>
</evidence>
<dbReference type="SUPFAM" id="SSF81324">
    <property type="entry name" value="Voltage-gated potassium channels"/>
    <property type="match status" value="1"/>
</dbReference>
<evidence type="ECO:0000256" key="5">
    <source>
        <dbReference type="ARBA" id="ARBA00029579"/>
    </source>
</evidence>
<dbReference type="GO" id="GO:0005216">
    <property type="term" value="F:monoatomic ion channel activity"/>
    <property type="evidence" value="ECO:0007669"/>
    <property type="project" value="InterPro"/>
</dbReference>
<dbReference type="InterPro" id="IPR005821">
    <property type="entry name" value="Ion_trans_dom"/>
</dbReference>
<evidence type="ECO:0000256" key="2">
    <source>
        <dbReference type="ARBA" id="ARBA00022692"/>
    </source>
</evidence>
<dbReference type="PROSITE" id="PS51201">
    <property type="entry name" value="RCK_N"/>
    <property type="match status" value="1"/>
</dbReference>
<dbReference type="Gene3D" id="3.30.70.1450">
    <property type="entry name" value="Regulator of K+ conductance, C-terminal domain"/>
    <property type="match status" value="1"/>
</dbReference>
<dbReference type="Gene3D" id="3.40.50.720">
    <property type="entry name" value="NAD(P)-binding Rossmann-like Domain"/>
    <property type="match status" value="1"/>
</dbReference>
<dbReference type="InterPro" id="IPR006037">
    <property type="entry name" value="RCK_C"/>
</dbReference>
<name>A0A5B8XK26_9DELT</name>
<feature type="domain" description="RCK C-terminal" evidence="8">
    <location>
        <begin position="417"/>
        <end position="495"/>
    </location>
</feature>
<dbReference type="SUPFAM" id="SSF116726">
    <property type="entry name" value="TrkA C-terminal domain-like"/>
    <property type="match status" value="1"/>
</dbReference>
<evidence type="ECO:0000259" key="8">
    <source>
        <dbReference type="PROSITE" id="PS51202"/>
    </source>
</evidence>
<dbReference type="AlphaFoldDB" id="A0A5B8XK26"/>
<dbReference type="KEGG" id="bbae:FRD01_02530"/>
<keyword evidence="10" id="KW-1185">Reference proteome</keyword>
<dbReference type="PROSITE" id="PS51202">
    <property type="entry name" value="RCK_C"/>
    <property type="match status" value="1"/>
</dbReference>
<dbReference type="GO" id="GO:0008324">
    <property type="term" value="F:monoatomic cation transmembrane transporter activity"/>
    <property type="evidence" value="ECO:0007669"/>
    <property type="project" value="InterPro"/>
</dbReference>
<dbReference type="InterPro" id="IPR036721">
    <property type="entry name" value="RCK_C_sf"/>
</dbReference>
<dbReference type="Pfam" id="PF00520">
    <property type="entry name" value="Ion_trans"/>
    <property type="match status" value="1"/>
</dbReference>
<dbReference type="InterPro" id="IPR036291">
    <property type="entry name" value="NAD(P)-bd_dom_sf"/>
</dbReference>
<evidence type="ECO:0000256" key="1">
    <source>
        <dbReference type="ARBA" id="ARBA00004141"/>
    </source>
</evidence>
<sequence length="495" mass="54346">MVGLACQLSDPIARFRALSTLNGKVVARKSKITLRERAGEFIHHTITEVAVGVLILISVTLLLVELSLSAADSLVAQRLMVINDIITGIFVVELSIRFWVEKKKRNFFKTYWIDLLAVIPIFRGLRFIRLLSLLRLFRVGVFLVRQLRGSRAKLVRLEYVILGIGVTVAVLMGGASMRLSEGAINPDFATIENAFWYATMTLVGSEPIGGDPQTPLGRVITLTLMLAGLTVFAIFTGTVSAVMVDTLSRIKVRSMELDELNGHAVICGWNHSAPLIIEELLHDRACKNVIVVSETPELDQTNLFLNHPHALHVIVGDYTKLDVLESASIRTANIAVLLADESKEARSSQDRDARTVLAAMLIEKLNGDIHTTVQLLNRDNETSLKSAGVEEIIVTDEYVGNIIGSVVRNRGISTVLGELLTSKFGHQFYRIEAPKVVHGKTVSQAMSILKANFDATLIAIGRDEERLIVNPGPDVEISPGHILIVAASEKSKLLE</sequence>
<dbReference type="InterPro" id="IPR003148">
    <property type="entry name" value="RCK_N"/>
</dbReference>
<dbReference type="Proteomes" id="UP000321595">
    <property type="component" value="Chromosome"/>
</dbReference>
<feature type="domain" description="RCK N-terminal" evidence="7">
    <location>
        <begin position="261"/>
        <end position="393"/>
    </location>
</feature>
<evidence type="ECO:0000256" key="3">
    <source>
        <dbReference type="ARBA" id="ARBA00022989"/>
    </source>
</evidence>
<keyword evidence="2 6" id="KW-0812">Transmembrane</keyword>
<accession>A0A5B8XK26</accession>
<feature type="transmembrane region" description="Helical" evidence="6">
    <location>
        <begin position="49"/>
        <end position="68"/>
    </location>
</feature>
<reference evidence="9 10" key="1">
    <citation type="submission" date="2019-08" db="EMBL/GenBank/DDBJ databases">
        <authorList>
            <person name="Liang Q."/>
        </authorList>
    </citation>
    <scope>NUCLEOTIDE SEQUENCE [LARGE SCALE GENOMIC DNA]</scope>
    <source>
        <strain evidence="9 10">V1718</strain>
    </source>
</reference>
<dbReference type="SUPFAM" id="SSF51735">
    <property type="entry name" value="NAD(P)-binding Rossmann-fold domains"/>
    <property type="match status" value="1"/>
</dbReference>
<dbReference type="GO" id="GO:0006813">
    <property type="term" value="P:potassium ion transport"/>
    <property type="evidence" value="ECO:0007669"/>
    <property type="project" value="InterPro"/>
</dbReference>
<evidence type="ECO:0000256" key="4">
    <source>
        <dbReference type="ARBA" id="ARBA00023136"/>
    </source>
</evidence>
<dbReference type="PANTHER" id="PTHR43833:SF9">
    <property type="entry name" value="POTASSIUM CHANNEL PROTEIN YUGO-RELATED"/>
    <property type="match status" value="1"/>
</dbReference>
<feature type="transmembrane region" description="Helical" evidence="6">
    <location>
        <begin position="157"/>
        <end position="177"/>
    </location>
</feature>
<protein>
    <recommendedName>
        <fullName evidence="5">BK channel</fullName>
    </recommendedName>
</protein>
<evidence type="ECO:0000256" key="6">
    <source>
        <dbReference type="SAM" id="Phobius"/>
    </source>
</evidence>
<keyword evidence="4 6" id="KW-0472">Membrane</keyword>
<keyword evidence="3 6" id="KW-1133">Transmembrane helix</keyword>
<feature type="transmembrane region" description="Helical" evidence="6">
    <location>
        <begin position="80"/>
        <end position="100"/>
    </location>
</feature>
<dbReference type="InterPro" id="IPR050721">
    <property type="entry name" value="Trk_Ktr_HKT_K-transport"/>
</dbReference>
<dbReference type="OrthoDB" id="9799090at2"/>
<dbReference type="EMBL" id="CP042467">
    <property type="protein sequence ID" value="QED26152.1"/>
    <property type="molecule type" value="Genomic_DNA"/>
</dbReference>
<feature type="transmembrane region" description="Helical" evidence="6">
    <location>
        <begin position="219"/>
        <end position="244"/>
    </location>
</feature>
<dbReference type="GO" id="GO:0016020">
    <property type="term" value="C:membrane"/>
    <property type="evidence" value="ECO:0007669"/>
    <property type="project" value="UniProtKB-SubCell"/>
</dbReference>
<gene>
    <name evidence="9" type="ORF">FRD01_02530</name>
</gene>
<dbReference type="InterPro" id="IPR027359">
    <property type="entry name" value="Volt_channel_dom_sf"/>
</dbReference>
<comment type="subcellular location">
    <subcellularLocation>
        <location evidence="1">Membrane</location>
        <topology evidence="1">Multi-pass membrane protein</topology>
    </subcellularLocation>
</comment>
<proteinExistence type="predicted"/>